<keyword evidence="3" id="KW-1185">Reference proteome</keyword>
<keyword evidence="1" id="KW-1133">Transmembrane helix</keyword>
<dbReference type="EMBL" id="OZ021736">
    <property type="protein sequence ID" value="CAK9315181.1"/>
    <property type="molecule type" value="Genomic_DNA"/>
</dbReference>
<accession>A0ABP0Y421</accession>
<protein>
    <submittedName>
        <fullName evidence="2">Uncharacterized protein</fullName>
    </submittedName>
</protein>
<dbReference type="Proteomes" id="UP001642487">
    <property type="component" value="Chromosome 2"/>
</dbReference>
<proteinExistence type="predicted"/>
<feature type="transmembrane region" description="Helical" evidence="1">
    <location>
        <begin position="39"/>
        <end position="58"/>
    </location>
</feature>
<keyword evidence="1" id="KW-0812">Transmembrane</keyword>
<keyword evidence="1" id="KW-0472">Membrane</keyword>
<evidence type="ECO:0000256" key="1">
    <source>
        <dbReference type="SAM" id="Phobius"/>
    </source>
</evidence>
<organism evidence="2 3">
    <name type="scientific">Citrullus colocynthis</name>
    <name type="common">colocynth</name>
    <dbReference type="NCBI Taxonomy" id="252529"/>
    <lineage>
        <taxon>Eukaryota</taxon>
        <taxon>Viridiplantae</taxon>
        <taxon>Streptophyta</taxon>
        <taxon>Embryophyta</taxon>
        <taxon>Tracheophyta</taxon>
        <taxon>Spermatophyta</taxon>
        <taxon>Magnoliopsida</taxon>
        <taxon>eudicotyledons</taxon>
        <taxon>Gunneridae</taxon>
        <taxon>Pentapetalae</taxon>
        <taxon>rosids</taxon>
        <taxon>fabids</taxon>
        <taxon>Cucurbitales</taxon>
        <taxon>Cucurbitaceae</taxon>
        <taxon>Benincaseae</taxon>
        <taxon>Citrullus</taxon>
    </lineage>
</organism>
<reference evidence="2 3" key="1">
    <citation type="submission" date="2024-03" db="EMBL/GenBank/DDBJ databases">
        <authorList>
            <person name="Gkanogiannis A."/>
            <person name="Becerra Lopez-Lavalle L."/>
        </authorList>
    </citation>
    <scope>NUCLEOTIDE SEQUENCE [LARGE SCALE GENOMIC DNA]</scope>
</reference>
<evidence type="ECO:0000313" key="2">
    <source>
        <dbReference type="EMBL" id="CAK9315181.1"/>
    </source>
</evidence>
<evidence type="ECO:0000313" key="3">
    <source>
        <dbReference type="Proteomes" id="UP001642487"/>
    </source>
</evidence>
<name>A0ABP0Y421_9ROSI</name>
<gene>
    <name evidence="2" type="ORF">CITCOLO1_LOCUS6964</name>
</gene>
<sequence>MIDNNAFDPGAQLLPHRSLWHRSYVHHNYLACYKHCGEFLGLVMIIQILVPLFSLPPFSSFSRATSPKEFAVQVLAQQVSKNLVLQLLCDSSWRTPDISLCRLPLTDPAPPPSPAPRLTLSRTHSHSLSLNRSHLPHASIPADDRFPHVSIPTGDLESEIYWDWTATFVS</sequence>